<dbReference type="Proteomes" id="UP000777784">
    <property type="component" value="Unassembled WGS sequence"/>
</dbReference>
<dbReference type="AlphaFoldDB" id="A0A948W6G5"/>
<reference evidence="1" key="1">
    <citation type="submission" date="2021-05" db="EMBL/GenBank/DDBJ databases">
        <title>Energy efficiency and biological interactions define the core microbiome of deep oligotrophic groundwater.</title>
        <authorList>
            <person name="Mehrshad M."/>
            <person name="Lopez-Fernandez M."/>
            <person name="Bell E."/>
            <person name="Bernier-Latmani R."/>
            <person name="Bertilsson S."/>
            <person name="Dopson M."/>
        </authorList>
    </citation>
    <scope>NUCLEOTIDE SEQUENCE</scope>
    <source>
        <strain evidence="1">Modern_marine.mb.64</strain>
    </source>
</reference>
<evidence type="ECO:0000313" key="2">
    <source>
        <dbReference type="Proteomes" id="UP000777784"/>
    </source>
</evidence>
<dbReference type="EMBL" id="JAHJDP010000042">
    <property type="protein sequence ID" value="MBU2691105.1"/>
    <property type="molecule type" value="Genomic_DNA"/>
</dbReference>
<evidence type="ECO:0000313" key="1">
    <source>
        <dbReference type="EMBL" id="MBU2691105.1"/>
    </source>
</evidence>
<gene>
    <name evidence="1" type="ORF">KJ970_09255</name>
</gene>
<dbReference type="InterPro" id="IPR021322">
    <property type="entry name" value="DUF2924"/>
</dbReference>
<name>A0A948W6G5_UNCEI</name>
<proteinExistence type="predicted"/>
<dbReference type="Pfam" id="PF11149">
    <property type="entry name" value="DUF2924"/>
    <property type="match status" value="1"/>
</dbReference>
<protein>
    <submittedName>
        <fullName evidence="1">DUF2924 domain-containing protein</fullName>
    </submittedName>
</protein>
<accession>A0A948W6G5</accession>
<sequence>MTPRVAREIERLSDMTVAELREKYGEVFGEETRSRHKDFLRKRIAWRLQANEEGGLSERALRRAKELANESDLRLIAPRGRTEVHRFRPSHDRRLPMPGTVITREYRGQTISVMVLDEGFEYEGEVYRSLSAMARKITGTQWN</sequence>
<organism evidence="1 2">
    <name type="scientific">Eiseniibacteriota bacterium</name>
    <dbReference type="NCBI Taxonomy" id="2212470"/>
    <lineage>
        <taxon>Bacteria</taxon>
        <taxon>Candidatus Eiseniibacteriota</taxon>
    </lineage>
</organism>
<comment type="caution">
    <text evidence="1">The sequence shown here is derived from an EMBL/GenBank/DDBJ whole genome shotgun (WGS) entry which is preliminary data.</text>
</comment>